<evidence type="ECO:0000259" key="6">
    <source>
        <dbReference type="PROSITE" id="PS50977"/>
    </source>
</evidence>
<dbReference type="InterPro" id="IPR050109">
    <property type="entry name" value="HTH-type_TetR-like_transc_reg"/>
</dbReference>
<dbReference type="GO" id="GO:0003700">
    <property type="term" value="F:DNA-binding transcription factor activity"/>
    <property type="evidence" value="ECO:0007669"/>
    <property type="project" value="TreeGrafter"/>
</dbReference>
<sequence length="221" mass="24573">MSDTTTKEAVKDADRAPAAKAGSGDAANGLSRRRLESRRKLIAAARQLFVERGYHATRPQDISKLAGVGHGTFYLHFTDKLDCFLTFADEVCDELEVVLQDHLGRARNVEESVKETLYAIYEYSDANPGVLAAAMTNTAMLSVEETKRRSPMERWAGQWTEMVLQWRAEKDITSDVDPLLSGHLIVGAISQGMAYGYLYQVDRDKLINDIAQALFGALTRQ</sequence>
<keyword evidence="1" id="KW-0805">Transcription regulation</keyword>
<evidence type="ECO:0000256" key="4">
    <source>
        <dbReference type="PROSITE-ProRule" id="PRU00335"/>
    </source>
</evidence>
<dbReference type="Proteomes" id="UP000028702">
    <property type="component" value="Unassembled WGS sequence"/>
</dbReference>
<dbReference type="EMBL" id="BBIO01000014">
    <property type="protein sequence ID" value="GAK45996.1"/>
    <property type="molecule type" value="Genomic_DNA"/>
</dbReference>
<evidence type="ECO:0000313" key="7">
    <source>
        <dbReference type="EMBL" id="GAK45996.1"/>
    </source>
</evidence>
<proteinExistence type="predicted"/>
<feature type="compositionally biased region" description="Basic and acidic residues" evidence="5">
    <location>
        <begin position="1"/>
        <end position="17"/>
    </location>
</feature>
<dbReference type="AlphaFoldDB" id="A0A081BD78"/>
<feature type="domain" description="HTH tetR-type" evidence="6">
    <location>
        <begin position="35"/>
        <end position="95"/>
    </location>
</feature>
<keyword evidence="3" id="KW-0804">Transcription</keyword>
<dbReference type="InterPro" id="IPR009057">
    <property type="entry name" value="Homeodomain-like_sf"/>
</dbReference>
<keyword evidence="2 4" id="KW-0238">DNA-binding</keyword>
<organism evidence="7 8">
    <name type="scientific">Tepidicaulis marinus</name>
    <dbReference type="NCBI Taxonomy" id="1333998"/>
    <lineage>
        <taxon>Bacteria</taxon>
        <taxon>Pseudomonadati</taxon>
        <taxon>Pseudomonadota</taxon>
        <taxon>Alphaproteobacteria</taxon>
        <taxon>Hyphomicrobiales</taxon>
        <taxon>Parvibaculaceae</taxon>
        <taxon>Tepidicaulis</taxon>
    </lineage>
</organism>
<evidence type="ECO:0000256" key="3">
    <source>
        <dbReference type="ARBA" id="ARBA00023163"/>
    </source>
</evidence>
<dbReference type="PRINTS" id="PR00455">
    <property type="entry name" value="HTHTETR"/>
</dbReference>
<feature type="region of interest" description="Disordered" evidence="5">
    <location>
        <begin position="1"/>
        <end position="32"/>
    </location>
</feature>
<dbReference type="PANTHER" id="PTHR30055:SF234">
    <property type="entry name" value="HTH-TYPE TRANSCRIPTIONAL REGULATOR BETI"/>
    <property type="match status" value="1"/>
</dbReference>
<dbReference type="STRING" id="1333998.M2A_2495"/>
<dbReference type="InterPro" id="IPR001647">
    <property type="entry name" value="HTH_TetR"/>
</dbReference>
<evidence type="ECO:0000256" key="1">
    <source>
        <dbReference type="ARBA" id="ARBA00023015"/>
    </source>
</evidence>
<feature type="DNA-binding region" description="H-T-H motif" evidence="4">
    <location>
        <begin position="58"/>
        <end position="77"/>
    </location>
</feature>
<dbReference type="PROSITE" id="PS50977">
    <property type="entry name" value="HTH_TETR_2"/>
    <property type="match status" value="1"/>
</dbReference>
<accession>A0A081BD78</accession>
<keyword evidence="8" id="KW-1185">Reference proteome</keyword>
<dbReference type="Gene3D" id="1.10.357.10">
    <property type="entry name" value="Tetracycline Repressor, domain 2"/>
    <property type="match status" value="1"/>
</dbReference>
<comment type="caution">
    <text evidence="7">The sequence shown here is derived from an EMBL/GenBank/DDBJ whole genome shotgun (WGS) entry which is preliminary data.</text>
</comment>
<dbReference type="RefSeq" id="WP_045448080.1">
    <property type="nucleotide sequence ID" value="NZ_BBIO01000014.1"/>
</dbReference>
<feature type="compositionally biased region" description="Low complexity" evidence="5">
    <location>
        <begin position="18"/>
        <end position="30"/>
    </location>
</feature>
<protein>
    <submittedName>
        <fullName evidence="7">TetR family transcriptional regulator</fullName>
    </submittedName>
</protein>
<evidence type="ECO:0000256" key="5">
    <source>
        <dbReference type="SAM" id="MobiDB-lite"/>
    </source>
</evidence>
<dbReference type="PANTHER" id="PTHR30055">
    <property type="entry name" value="HTH-TYPE TRANSCRIPTIONAL REGULATOR RUTR"/>
    <property type="match status" value="1"/>
</dbReference>
<dbReference type="eggNOG" id="COG1309">
    <property type="taxonomic scope" value="Bacteria"/>
</dbReference>
<evidence type="ECO:0000256" key="2">
    <source>
        <dbReference type="ARBA" id="ARBA00023125"/>
    </source>
</evidence>
<reference evidence="7 8" key="1">
    <citation type="submission" date="2014-07" db="EMBL/GenBank/DDBJ databases">
        <title>Tepidicaulis marinum gen. nov., sp. nov., a novel marine bacterium denitrifying nitrate to nitrous oxide strictly under microaerobic conditions.</title>
        <authorList>
            <person name="Takeuchi M."/>
            <person name="Yamagishi T."/>
            <person name="Kamagata Y."/>
            <person name="Oshima K."/>
            <person name="Hattori M."/>
            <person name="Katayama T."/>
            <person name="Hanada S."/>
            <person name="Tamaki H."/>
            <person name="Marumo K."/>
            <person name="Maeda H."/>
            <person name="Nedachi M."/>
            <person name="Iwasaki W."/>
            <person name="Suwa Y."/>
            <person name="Sakata S."/>
        </authorList>
    </citation>
    <scope>NUCLEOTIDE SEQUENCE [LARGE SCALE GENOMIC DNA]</scope>
    <source>
        <strain evidence="7 8">MA2</strain>
    </source>
</reference>
<dbReference type="Pfam" id="PF00440">
    <property type="entry name" value="TetR_N"/>
    <property type="match status" value="1"/>
</dbReference>
<gene>
    <name evidence="7" type="ORF">M2A_2495</name>
</gene>
<evidence type="ECO:0000313" key="8">
    <source>
        <dbReference type="Proteomes" id="UP000028702"/>
    </source>
</evidence>
<name>A0A081BD78_9HYPH</name>
<dbReference type="SUPFAM" id="SSF46689">
    <property type="entry name" value="Homeodomain-like"/>
    <property type="match status" value="1"/>
</dbReference>
<dbReference type="GO" id="GO:0000976">
    <property type="term" value="F:transcription cis-regulatory region binding"/>
    <property type="evidence" value="ECO:0007669"/>
    <property type="project" value="TreeGrafter"/>
</dbReference>